<dbReference type="SUPFAM" id="SSF56112">
    <property type="entry name" value="Protein kinase-like (PK-like)"/>
    <property type="match status" value="1"/>
</dbReference>
<accession>A0A9P8W210</accession>
<dbReference type="Gene3D" id="3.30.200.20">
    <property type="entry name" value="Phosphorylase Kinase, domain 1"/>
    <property type="match status" value="1"/>
</dbReference>
<organism evidence="4 5">
    <name type="scientific">Thelonectria olida</name>
    <dbReference type="NCBI Taxonomy" id="1576542"/>
    <lineage>
        <taxon>Eukaryota</taxon>
        <taxon>Fungi</taxon>
        <taxon>Dikarya</taxon>
        <taxon>Ascomycota</taxon>
        <taxon>Pezizomycotina</taxon>
        <taxon>Sordariomycetes</taxon>
        <taxon>Hypocreomycetidae</taxon>
        <taxon>Hypocreales</taxon>
        <taxon>Nectriaceae</taxon>
        <taxon>Thelonectria</taxon>
    </lineage>
</organism>
<feature type="region of interest" description="Disordered" evidence="2">
    <location>
        <begin position="617"/>
        <end position="644"/>
    </location>
</feature>
<feature type="compositionally biased region" description="Basic residues" evidence="2">
    <location>
        <begin position="109"/>
        <end position="118"/>
    </location>
</feature>
<protein>
    <submittedName>
        <fullName evidence="4">Kinase-like domain-containing protein</fullName>
    </submittedName>
</protein>
<dbReference type="OrthoDB" id="10267235at2759"/>
<dbReference type="InterPro" id="IPR007521">
    <property type="entry name" value="Choline_kin_N"/>
</dbReference>
<dbReference type="Proteomes" id="UP000777438">
    <property type="component" value="Unassembled WGS sequence"/>
</dbReference>
<dbReference type="AlphaFoldDB" id="A0A9P8W210"/>
<feature type="compositionally biased region" description="Polar residues" evidence="2">
    <location>
        <begin position="84"/>
        <end position="93"/>
    </location>
</feature>
<feature type="compositionally biased region" description="Basic residues" evidence="2">
    <location>
        <begin position="139"/>
        <end position="150"/>
    </location>
</feature>
<dbReference type="GO" id="GO:0004103">
    <property type="term" value="F:choline kinase activity"/>
    <property type="evidence" value="ECO:0007669"/>
    <property type="project" value="TreeGrafter"/>
</dbReference>
<feature type="compositionally biased region" description="Low complexity" evidence="2">
    <location>
        <begin position="1"/>
        <end position="13"/>
    </location>
</feature>
<dbReference type="Pfam" id="PF04428">
    <property type="entry name" value="Choline_kin_N"/>
    <property type="match status" value="1"/>
</dbReference>
<reference evidence="4 5" key="1">
    <citation type="journal article" date="2021" name="Nat. Commun.">
        <title>Genetic determinants of endophytism in the Arabidopsis root mycobiome.</title>
        <authorList>
            <person name="Mesny F."/>
            <person name="Miyauchi S."/>
            <person name="Thiergart T."/>
            <person name="Pickel B."/>
            <person name="Atanasova L."/>
            <person name="Karlsson M."/>
            <person name="Huettel B."/>
            <person name="Barry K.W."/>
            <person name="Haridas S."/>
            <person name="Chen C."/>
            <person name="Bauer D."/>
            <person name="Andreopoulos W."/>
            <person name="Pangilinan J."/>
            <person name="LaButti K."/>
            <person name="Riley R."/>
            <person name="Lipzen A."/>
            <person name="Clum A."/>
            <person name="Drula E."/>
            <person name="Henrissat B."/>
            <person name="Kohler A."/>
            <person name="Grigoriev I.V."/>
            <person name="Martin F.M."/>
            <person name="Hacquard S."/>
        </authorList>
    </citation>
    <scope>NUCLEOTIDE SEQUENCE [LARGE SCALE GENOMIC DNA]</scope>
    <source>
        <strain evidence="4 5">MPI-CAGE-CH-0241</strain>
    </source>
</reference>
<evidence type="ECO:0000256" key="1">
    <source>
        <dbReference type="ARBA" id="ARBA00038211"/>
    </source>
</evidence>
<keyword evidence="4" id="KW-0808">Transferase</keyword>
<feature type="compositionally biased region" description="Acidic residues" evidence="2">
    <location>
        <begin position="50"/>
        <end position="61"/>
    </location>
</feature>
<dbReference type="GO" id="GO:0006646">
    <property type="term" value="P:phosphatidylethanolamine biosynthetic process"/>
    <property type="evidence" value="ECO:0007669"/>
    <property type="project" value="TreeGrafter"/>
</dbReference>
<sequence length="766" mass="86112">MSAASSPNPAASNGQLSASLPLRSALKTDDDGDRASPASGSLKAVHIADTDPEVQLLEDDSQPMRQFPAGPKRRLSGKLPPPQLNGSSRSVSESPLPARSHEDKDNAHSSHHQSHHRQYYSEKLLAQVNDWLEHEKRKATSRRRKPRGQKSKSPPKGNDQNLDRKTRHDQESNGHVRSESVDSQGSDVSFDRLQRIIEDSMAHMGFNSVPNFTPRVSRPRNRKSSSRNSLRGAASSDTDYVDGDVIVPSCDAWLDNSKTMSYGGGAAGAEESTVSSDSKADNEREAWTNFKNEIIRIMHTLRLKGWRRVPLGSGDTIAVQRLSGALTNAVYVVSPPADLPEVVGKKPPAKILLRVYGPQVEHLIDRDNELSVLQRLARNKIGPRLLGTFQNGRFEQFFNAITLTPSDLRDPYLSRQIAKRMRELHDGIELLPHERQNGPTAWRNWDQWLENVGRITSFLDNQFENETQATKRTDSVLHAWKANGYVCGTPWAQFKEAVIKYREYVDGRYGGKKDVNGRLVFTHSDTQYGNILRVKPDDEKSPLLQPANQHKQLIVIDFEYAGANMIGYEFANHFNEWAYNYHDPVLSWACNHKRYPLPDEQKRFVKAYVDHRPKIQSNSATPQLVASDSNLSSGPSTPLAQPTTNASSSSIVEFMLDARVPPGGWSANERANEEQSEQRVRELLEETRLWRPASHVAWISWGIVQAKIPGLDVSFTEDDVSPDEFNYLSYAQDRTLYFWADLVQLGLVKKAELPEKVQAGLKFVDY</sequence>
<evidence type="ECO:0000313" key="4">
    <source>
        <dbReference type="EMBL" id="KAH6885364.1"/>
    </source>
</evidence>
<dbReference type="Pfam" id="PF01633">
    <property type="entry name" value="Choline_kinase"/>
    <property type="match status" value="1"/>
</dbReference>
<name>A0A9P8W210_9HYPO</name>
<feature type="domain" description="Choline kinase N-terminal" evidence="3">
    <location>
        <begin position="238"/>
        <end position="311"/>
    </location>
</feature>
<feature type="compositionally biased region" description="Basic and acidic residues" evidence="2">
    <location>
        <begin position="99"/>
        <end position="108"/>
    </location>
</feature>
<dbReference type="PANTHER" id="PTHR22603">
    <property type="entry name" value="CHOLINE/ETHANOALAMINE KINASE"/>
    <property type="match status" value="1"/>
</dbReference>
<evidence type="ECO:0000259" key="3">
    <source>
        <dbReference type="Pfam" id="PF04428"/>
    </source>
</evidence>
<keyword evidence="5" id="KW-1185">Reference proteome</keyword>
<dbReference type="GO" id="GO:0004305">
    <property type="term" value="F:ethanolamine kinase activity"/>
    <property type="evidence" value="ECO:0007669"/>
    <property type="project" value="TreeGrafter"/>
</dbReference>
<keyword evidence="4" id="KW-0418">Kinase</keyword>
<dbReference type="InterPro" id="IPR011009">
    <property type="entry name" value="Kinase-like_dom_sf"/>
</dbReference>
<comment type="caution">
    <text evidence="4">The sequence shown here is derived from an EMBL/GenBank/DDBJ whole genome shotgun (WGS) entry which is preliminary data.</text>
</comment>
<proteinExistence type="inferred from homology"/>
<evidence type="ECO:0000256" key="2">
    <source>
        <dbReference type="SAM" id="MobiDB-lite"/>
    </source>
</evidence>
<feature type="region of interest" description="Disordered" evidence="2">
    <location>
        <begin position="1"/>
        <end position="187"/>
    </location>
</feature>
<gene>
    <name evidence="4" type="ORF">B0T10DRAFT_93770</name>
</gene>
<comment type="similarity">
    <text evidence="1">Belongs to the choline/ethanolamine kinase family.</text>
</comment>
<dbReference type="PANTHER" id="PTHR22603:SF93">
    <property type="entry name" value="RE24176P"/>
    <property type="match status" value="1"/>
</dbReference>
<feature type="compositionally biased region" description="Basic and acidic residues" evidence="2">
    <location>
        <begin position="161"/>
        <end position="180"/>
    </location>
</feature>
<dbReference type="EMBL" id="JAGPYM010000018">
    <property type="protein sequence ID" value="KAH6885364.1"/>
    <property type="molecule type" value="Genomic_DNA"/>
</dbReference>
<feature type="region of interest" description="Disordered" evidence="2">
    <location>
        <begin position="205"/>
        <end position="238"/>
    </location>
</feature>
<evidence type="ECO:0000313" key="5">
    <source>
        <dbReference type="Proteomes" id="UP000777438"/>
    </source>
</evidence>
<dbReference type="CDD" id="cd05157">
    <property type="entry name" value="ETNK_euk"/>
    <property type="match status" value="1"/>
</dbReference>
<dbReference type="GO" id="GO:0005737">
    <property type="term" value="C:cytoplasm"/>
    <property type="evidence" value="ECO:0007669"/>
    <property type="project" value="TreeGrafter"/>
</dbReference>
<dbReference type="Gene3D" id="3.90.1200.10">
    <property type="match status" value="1"/>
</dbReference>